<proteinExistence type="predicted"/>
<dbReference type="AlphaFoldDB" id="A0A0C3Q0F1"/>
<keyword evidence="2" id="KW-1185">Reference proteome</keyword>
<evidence type="ECO:0000313" key="2">
    <source>
        <dbReference type="Proteomes" id="UP000054248"/>
    </source>
</evidence>
<dbReference type="EMBL" id="KN824122">
    <property type="protein sequence ID" value="KIO15399.1"/>
    <property type="molecule type" value="Genomic_DNA"/>
</dbReference>
<accession>A0A0C3Q0F1</accession>
<sequence>YNQFRDVVRQYRVLSMFIRAGKYEADGPLRNGELCVTCPTRPSPGENLPPNWQDDPLKYAY</sequence>
<organism evidence="1 2">
    <name type="scientific">Tulasnella calospora MUT 4182</name>
    <dbReference type="NCBI Taxonomy" id="1051891"/>
    <lineage>
        <taxon>Eukaryota</taxon>
        <taxon>Fungi</taxon>
        <taxon>Dikarya</taxon>
        <taxon>Basidiomycota</taxon>
        <taxon>Agaricomycotina</taxon>
        <taxon>Agaricomycetes</taxon>
        <taxon>Cantharellales</taxon>
        <taxon>Tulasnellaceae</taxon>
        <taxon>Tulasnella</taxon>
    </lineage>
</organism>
<reference evidence="1 2" key="1">
    <citation type="submission" date="2014-04" db="EMBL/GenBank/DDBJ databases">
        <authorList>
            <consortium name="DOE Joint Genome Institute"/>
            <person name="Kuo A."/>
            <person name="Girlanda M."/>
            <person name="Perotto S."/>
            <person name="Kohler A."/>
            <person name="Nagy L.G."/>
            <person name="Floudas D."/>
            <person name="Copeland A."/>
            <person name="Barry K.W."/>
            <person name="Cichocki N."/>
            <person name="Veneault-Fourrey C."/>
            <person name="LaButti K."/>
            <person name="Lindquist E.A."/>
            <person name="Lipzen A."/>
            <person name="Lundell T."/>
            <person name="Morin E."/>
            <person name="Murat C."/>
            <person name="Sun H."/>
            <person name="Tunlid A."/>
            <person name="Henrissat B."/>
            <person name="Grigoriev I.V."/>
            <person name="Hibbett D.S."/>
            <person name="Martin F."/>
            <person name="Nordberg H.P."/>
            <person name="Cantor M.N."/>
            <person name="Hua S.X."/>
        </authorList>
    </citation>
    <scope>NUCLEOTIDE SEQUENCE [LARGE SCALE GENOMIC DNA]</scope>
    <source>
        <strain evidence="1 2">MUT 4182</strain>
    </source>
</reference>
<reference evidence="2" key="2">
    <citation type="submission" date="2015-01" db="EMBL/GenBank/DDBJ databases">
        <title>Evolutionary Origins and Diversification of the Mycorrhizal Mutualists.</title>
        <authorList>
            <consortium name="DOE Joint Genome Institute"/>
            <consortium name="Mycorrhizal Genomics Consortium"/>
            <person name="Kohler A."/>
            <person name="Kuo A."/>
            <person name="Nagy L.G."/>
            <person name="Floudas D."/>
            <person name="Copeland A."/>
            <person name="Barry K.W."/>
            <person name="Cichocki N."/>
            <person name="Veneault-Fourrey C."/>
            <person name="LaButti K."/>
            <person name="Lindquist E.A."/>
            <person name="Lipzen A."/>
            <person name="Lundell T."/>
            <person name="Morin E."/>
            <person name="Murat C."/>
            <person name="Riley R."/>
            <person name="Ohm R."/>
            <person name="Sun H."/>
            <person name="Tunlid A."/>
            <person name="Henrissat B."/>
            <person name="Grigoriev I.V."/>
            <person name="Hibbett D.S."/>
            <person name="Martin F."/>
        </authorList>
    </citation>
    <scope>NUCLEOTIDE SEQUENCE [LARGE SCALE GENOMIC DNA]</scope>
    <source>
        <strain evidence="2">MUT 4182</strain>
    </source>
</reference>
<dbReference type="HOGENOM" id="CLU_2874122_0_0_1"/>
<name>A0A0C3Q0F1_9AGAM</name>
<evidence type="ECO:0000313" key="1">
    <source>
        <dbReference type="EMBL" id="KIO15399.1"/>
    </source>
</evidence>
<feature type="non-terminal residue" evidence="1">
    <location>
        <position position="61"/>
    </location>
</feature>
<feature type="non-terminal residue" evidence="1">
    <location>
        <position position="1"/>
    </location>
</feature>
<protein>
    <submittedName>
        <fullName evidence="1">Uncharacterized protein</fullName>
    </submittedName>
</protein>
<dbReference type="Proteomes" id="UP000054248">
    <property type="component" value="Unassembled WGS sequence"/>
</dbReference>
<gene>
    <name evidence="1" type="ORF">M407DRAFT_57754</name>
</gene>